<protein>
    <submittedName>
        <fullName evidence="2">Uncharacterized protein</fullName>
    </submittedName>
</protein>
<keyword evidence="3" id="KW-1185">Reference proteome</keyword>
<dbReference type="AlphaFoldDB" id="A0A939RVN9"/>
<keyword evidence="1" id="KW-0812">Transmembrane</keyword>
<evidence type="ECO:0000313" key="2">
    <source>
        <dbReference type="EMBL" id="MBO1751331.1"/>
    </source>
</evidence>
<gene>
    <name evidence="2" type="ORF">J4G33_05895</name>
</gene>
<dbReference type="EMBL" id="JAGEMK010000002">
    <property type="protein sequence ID" value="MBO1751331.1"/>
    <property type="molecule type" value="Genomic_DNA"/>
</dbReference>
<keyword evidence="1" id="KW-1133">Transmembrane helix</keyword>
<evidence type="ECO:0000256" key="1">
    <source>
        <dbReference type="SAM" id="Phobius"/>
    </source>
</evidence>
<proteinExistence type="predicted"/>
<comment type="caution">
    <text evidence="2">The sequence shown here is derived from an EMBL/GenBank/DDBJ whole genome shotgun (WGS) entry which is preliminary data.</text>
</comment>
<evidence type="ECO:0000313" key="3">
    <source>
        <dbReference type="Proteomes" id="UP000664209"/>
    </source>
</evidence>
<organism evidence="2 3">
    <name type="scientific">Actinotalea soli</name>
    <dbReference type="NCBI Taxonomy" id="2819234"/>
    <lineage>
        <taxon>Bacteria</taxon>
        <taxon>Bacillati</taxon>
        <taxon>Actinomycetota</taxon>
        <taxon>Actinomycetes</taxon>
        <taxon>Micrococcales</taxon>
        <taxon>Cellulomonadaceae</taxon>
        <taxon>Actinotalea</taxon>
    </lineage>
</organism>
<feature type="transmembrane region" description="Helical" evidence="1">
    <location>
        <begin position="7"/>
        <end position="26"/>
    </location>
</feature>
<dbReference type="RefSeq" id="WP_208054994.1">
    <property type="nucleotide sequence ID" value="NZ_JAGEMK010000002.1"/>
</dbReference>
<accession>A0A939RVN9</accession>
<keyword evidence="1" id="KW-0472">Membrane</keyword>
<sequence length="66" mass="7460">MKRWQRVRVVVLNTVILLLGLAGIGWQVYRNLAQDVPYVWPPLIFNGVMVVVALGLLAYVLRTPAE</sequence>
<reference evidence="2" key="1">
    <citation type="submission" date="2021-03" db="EMBL/GenBank/DDBJ databases">
        <title>Actinotalea soli sp. nov., isolated from soil.</title>
        <authorList>
            <person name="Ping W."/>
            <person name="Zhang J."/>
        </authorList>
    </citation>
    <scope>NUCLEOTIDE SEQUENCE</scope>
    <source>
        <strain evidence="2">BY-33</strain>
    </source>
</reference>
<feature type="transmembrane region" description="Helical" evidence="1">
    <location>
        <begin position="38"/>
        <end position="61"/>
    </location>
</feature>
<dbReference type="Proteomes" id="UP000664209">
    <property type="component" value="Unassembled WGS sequence"/>
</dbReference>
<name>A0A939RVN9_9CELL</name>